<dbReference type="PANTHER" id="PTHR36312">
    <property type="entry name" value="THIONIN-LIKE PROTEIN 1"/>
    <property type="match status" value="1"/>
</dbReference>
<organism evidence="1 2">
    <name type="scientific">Juglans regia</name>
    <name type="common">English walnut</name>
    <dbReference type="NCBI Taxonomy" id="51240"/>
    <lineage>
        <taxon>Eukaryota</taxon>
        <taxon>Viridiplantae</taxon>
        <taxon>Streptophyta</taxon>
        <taxon>Embryophyta</taxon>
        <taxon>Tracheophyta</taxon>
        <taxon>Spermatophyta</taxon>
        <taxon>Magnoliopsida</taxon>
        <taxon>eudicotyledons</taxon>
        <taxon>Gunneridae</taxon>
        <taxon>Pentapetalae</taxon>
        <taxon>rosids</taxon>
        <taxon>fabids</taxon>
        <taxon>Fagales</taxon>
        <taxon>Juglandaceae</taxon>
        <taxon>Juglans</taxon>
    </lineage>
</organism>
<dbReference type="GeneID" id="109009139"/>
<proteinExistence type="predicted"/>
<dbReference type="Proteomes" id="UP000235220">
    <property type="component" value="Chromosome 12"/>
</dbReference>
<gene>
    <name evidence="2" type="primary">LOC109009139</name>
</gene>
<dbReference type="KEGG" id="jre:109009139"/>
<dbReference type="PANTHER" id="PTHR36312:SF15">
    <property type="entry name" value="THIONIN-LIKE PROTEIN"/>
    <property type="match status" value="1"/>
</dbReference>
<sequence length="125" mass="13931">MEETRLRSVAIVVISLMLGMVVKDSTAYDKQKYESCFSLCCLDSYQPPFSCSFKCLKKGMKPAFVRFESGNESAKRIVNCRIRCAESKCSKISTQKHPNGDEVGNCMINCSKICKSQSPPQGPRS</sequence>
<evidence type="ECO:0000313" key="2">
    <source>
        <dbReference type="RefSeq" id="XP_018845055.1"/>
    </source>
</evidence>
<name>A0A2I4GMC7_JUGRE</name>
<protein>
    <submittedName>
        <fullName evidence="2">Thionin-like protein 2</fullName>
    </submittedName>
</protein>
<reference evidence="2" key="1">
    <citation type="submission" date="2025-08" db="UniProtKB">
        <authorList>
            <consortium name="RefSeq"/>
        </authorList>
    </citation>
    <scope>IDENTIFICATION</scope>
    <source>
        <tissue evidence="2">Leaves</tissue>
    </source>
</reference>
<dbReference type="OrthoDB" id="653285at2759"/>
<accession>A0A2I4GMC7</accession>
<evidence type="ECO:0000313" key="1">
    <source>
        <dbReference type="Proteomes" id="UP000235220"/>
    </source>
</evidence>
<dbReference type="AlphaFoldDB" id="A0A2I4GMC7"/>
<dbReference type="InterPro" id="IPR038975">
    <property type="entry name" value="THNL"/>
</dbReference>
<dbReference type="Gramene" id="Jr12_19370_p1">
    <property type="protein sequence ID" value="cds.Jr12_19370_p1"/>
    <property type="gene ID" value="Jr12_19370"/>
</dbReference>
<keyword evidence="1" id="KW-1185">Reference proteome</keyword>
<dbReference type="RefSeq" id="XP_018845055.1">
    <property type="nucleotide sequence ID" value="XM_018989510.2"/>
</dbReference>